<protein>
    <submittedName>
        <fullName evidence="3">Gliding motility-associated C-terminal domain-containing protein</fullName>
    </submittedName>
</protein>
<dbReference type="Pfam" id="PF13573">
    <property type="entry name" value="SprB"/>
    <property type="match status" value="3"/>
</dbReference>
<evidence type="ECO:0000256" key="2">
    <source>
        <dbReference type="SAM" id="SignalP"/>
    </source>
</evidence>
<evidence type="ECO:0000313" key="3">
    <source>
        <dbReference type="EMBL" id="RKN76889.1"/>
    </source>
</evidence>
<evidence type="ECO:0000313" key="4">
    <source>
        <dbReference type="Proteomes" id="UP000276603"/>
    </source>
</evidence>
<reference evidence="3 4" key="1">
    <citation type="submission" date="2018-10" db="EMBL/GenBank/DDBJ databases">
        <title>Ulvibacterium marinum gen. nov., sp. nov., a novel marine bacterium of the family Flavobacteriaceae, isolated from a culture of the green alga Ulva prolifera.</title>
        <authorList>
            <person name="Zhang Z."/>
        </authorList>
    </citation>
    <scope>NUCLEOTIDE SEQUENCE [LARGE SCALE GENOMIC DNA]</scope>
    <source>
        <strain evidence="3 4">CCMM003</strain>
    </source>
</reference>
<sequence length="2856" mass="300486">MLPRKPRHTLYALLLIALSIVCTSAIANTKVYSFISDVVSVLEKPAPETGDSEIKTSTLKTSDSYNSKNVNSGELVAPPMFMTIIQGADEEVGCSTNGLTVARFNLCGDSDDRIISLSGSPGSVSWQILNGGCSPDINEDCPNTNTGCYTQVGTGATFNLTASSIPATTGAEFRVVADGTSYYFKVKKSTITQAFVKNDFICGVPGRIQVTNLSSAYEFSIDNGSGFGPWQGPIFDNLTPGTYIVKARLRNTPNTCEYPYQPITIDQLDIDIDVTFTDALCAGDTGTITVTANNVPGPFKYTLLNSSGVAQEFTAFIPDNPYTFSAVGFGTYIVQVETQQCTGDPLNGIDPPRQSLDTGGNPIVIGNGLTPLDASTEVNESFNTDPSCSPADIPIIVRTTGGSPPYTFTVNGIAPAPTPVPYPYNSQTEFRVSTAGTYDFVITDSNGCTINASANVAELDPPDITATGVDGDCTNGGNRININVIDANGYNLSFRADAGDPWETNPVLSVPDGTYSPQVRYQQGTFDCILDIDSDDDGTPDSITVTGVGPIVGSATKISDRTCDGSGGTNGGQIDFVGPFSGGSGSGYVFSIDGLNFSATLSYPGLVPGTYTPIIEDGGGCRLELTPITILDVDPPTDLDFVQSNSNCTTSTSDVQLVPTSNAPIINYSIISPITLDNGASDTFVGLSTTTSYIFQITDANNCIYQEGFSPALISSIRARVKSGGDLRVCNGATDGSGTFLIDGFSNNYTYDINGGLFTGGPQNGGEVILPPSGAGTYTITVTDVDTGCTDTASFDIQESSLLTLTGTITPMSCANNNLGRVVANPSGGWGSNRYTLIYPGGATTIGPKSGPTFGNLGQGTDTLDPLDVYTLIVEDSEGCTATFEFDLTPIDAPTLALDPAASDFCYVPGPGATVAVTSTVGSAPGASHQYRINGGPLQASPVFTGIAPGNYTVEVIDGNNCSDTVSMTINPQLRVNASIETEIPCGGAPGQIRVVVTGGYTSGAGPKQYEVSSDNGVSFGAPIPLASNNFLYDTTTPGTYIFRVSDNNTSNSACTASSVPVILDPPVSIDPPTVNVTPASCGQNNNGIVTIIPDATSGIPPYEISFDGGPFGSQTTFSNLIAGNTYPYIVRDARGCETLPASVLIPLDGTPPPDASVSPTLATCSLGTVEGSIQVTSVAGGTPDFTYILQDQFGVELSRIGPTSSTSETFGNLAPGIYTVVTIDALGCRDTDTVTVVQTSLDVVPDPVVPVCDVSGFSNTVEIIGGVGPNFLIRLENDPNPPVTPNSPPRRHTFSGLQYGVTYTVEVTDLGTNCVYLVEIPPVEGPTPLDVTATSTPGFCDVNRNGEIIYTVTGFTIGDDLRIELLNNGDGTRIDLHNPVTTVADPFVDNTLQLPGDYQIIVTNLTDNCTDATGVIIDQNLPSIDILNLTPANCNADGAITVQGSGGAGGPYTFAFMPVTVTPTPGDFGTATTFTGPAGNYDVYVMDSSGCTSFAIAEIIPLSPALPTPMFIVENQCDVTSTSFDIVVQVPSTVDTPRFTLGGDTQFGVLNGGGTLYEYTFNVSTPGDYIVDVVDADGCTSQGTATVYEFLSASGGFSTLSTCNAADGVITISTIGGSGDFDYDLTGTDYLGGGVNISQTNNPVFTNMLPGSYQVTVTDNIVFDGSIFCFFTVNNINLDEAIVPAIGAVLENDISCNGADDGSIDIILAPGTDADGPIEYTLYNAGTTAPIIQQNGSGSFTGLAPGNYDVVVLSDRNCTVTAPNIQIDEPPVFSITANAPDFACEPGANRFSSTTITTTVVDPGTVGSGYQYSITGHSNYQTSPTFEIVDNGSVQNITVYAIDGNGCRHEFTLPPINPPTGVVPSIIQIDPLNCRDDERVRIQVIGTTDFTVSAISAVAAGPWTNTPGDNFVDVFLPATGDYLFEVQDNIGGCAYPMPVHTVNEPIEPTVLIAEAKPISCFGASDGELSIEVTDYTGQYTYNVYSGSDPGKTTILATGTLDTADNPEIIAGLPGGNFFVEVISIAMPFCSSDSNSATIRTPNGALDVTAIEIGNVSCNDNTGRIEATGTGGWDSSPYQYRLLRDDGSGYQEVEPFSANSDFQNLSSGDYRVEIQDVENCTDTFDINLPIVPQIDAGIREPQALVCPNGNNAILEAYDPSTGDASTAIAGATGGVAGAGYNYRLLYLNSNDNTDIVSTSGLQSSPTFIGASGGFISGGWYAIEVSSSYDCIFVTPPYFVSPPPPVEPRLVQTRVPGCGGQGEIELRIENPDPLFTYEFQPVENGVVVGPYQDMTGTSQRFPGDAGITYQFDVRKKNAANTCLAVRSNGITMTDATGITLLPNLPDDISCASELDGRIESFVNGGVGNDLFYLYNGDPQDAFSPAATSTLFRGPQANGTFEGLPEGTDYYIAVTSGASCSDIAGPFEIVRPEPILFTADSTPVTCSGEEDGTITIEVTSGGVGLIQFAIEPNFNEFFSDPATPGIYTFDELAVGDYEILIQDENGCFEKDVISVIEPPTLQISNLQTTPELCIGANDGTVVFNIVGGTPFNDPLISPTPYFEYKIEMIDPVNETGTGVFAPYDGGIIQNLQGGASYALYIQDANGCDTSDVFTIGIGVDLTAEPIVQYGCEGIFPNSTATVEMQDNSLLPRLLFALDVDDITQADAARTWGDLPPGDHTVYIYHENGCTNFVEFSIDAYNPLTLTAVKTGPDEITATAEGGFGGYEFFFDGESYGTENIYRTNVSGTVEVRVVDQNGCVAVVPIPFLFTGMLEIPNFFTPDGDNNNDLWVINGREFFPNIEVKIYDRYGRVVAILDQVKNWDGTYEGSELPTGDYWYVVNQNDARSTRYVGHFTLYR</sequence>
<dbReference type="NCBIfam" id="TIGR04131">
    <property type="entry name" value="Bac_Flav_CTERM"/>
    <property type="match status" value="1"/>
</dbReference>
<feature type="region of interest" description="Disordered" evidence="1">
    <location>
        <begin position="46"/>
        <end position="65"/>
    </location>
</feature>
<organism evidence="3 4">
    <name type="scientific">Ulvibacterium marinum</name>
    <dbReference type="NCBI Taxonomy" id="2419782"/>
    <lineage>
        <taxon>Bacteria</taxon>
        <taxon>Pseudomonadati</taxon>
        <taxon>Bacteroidota</taxon>
        <taxon>Flavobacteriia</taxon>
        <taxon>Flavobacteriales</taxon>
        <taxon>Flavobacteriaceae</taxon>
        <taxon>Ulvibacterium</taxon>
    </lineage>
</organism>
<feature type="compositionally biased region" description="Polar residues" evidence="1">
    <location>
        <begin position="55"/>
        <end position="65"/>
    </location>
</feature>
<proteinExistence type="predicted"/>
<comment type="caution">
    <text evidence="3">The sequence shown here is derived from an EMBL/GenBank/DDBJ whole genome shotgun (WGS) entry which is preliminary data.</text>
</comment>
<dbReference type="Pfam" id="PF13585">
    <property type="entry name" value="CHU_C"/>
    <property type="match status" value="1"/>
</dbReference>
<dbReference type="RefSeq" id="WP_120714236.1">
    <property type="nucleotide sequence ID" value="NZ_RBCJ01000006.1"/>
</dbReference>
<dbReference type="InterPro" id="IPR026341">
    <property type="entry name" value="T9SS_type_B"/>
</dbReference>
<accession>A0A3B0BXM9</accession>
<dbReference type="InterPro" id="IPR025667">
    <property type="entry name" value="SprB_repeat"/>
</dbReference>
<evidence type="ECO:0000256" key="1">
    <source>
        <dbReference type="SAM" id="MobiDB-lite"/>
    </source>
</evidence>
<gene>
    <name evidence="3" type="ORF">D7Z94_24225</name>
</gene>
<dbReference type="EMBL" id="RBCJ01000006">
    <property type="protein sequence ID" value="RKN76889.1"/>
    <property type="molecule type" value="Genomic_DNA"/>
</dbReference>
<keyword evidence="2" id="KW-0732">Signal</keyword>
<keyword evidence="4" id="KW-1185">Reference proteome</keyword>
<feature type="chain" id="PRO_5017360317" evidence="2">
    <location>
        <begin position="28"/>
        <end position="2856"/>
    </location>
</feature>
<feature type="signal peptide" evidence="2">
    <location>
        <begin position="1"/>
        <end position="27"/>
    </location>
</feature>
<dbReference type="Proteomes" id="UP000276603">
    <property type="component" value="Unassembled WGS sequence"/>
</dbReference>
<name>A0A3B0BXM9_9FLAO</name>
<dbReference type="OrthoDB" id="607469at2"/>